<evidence type="ECO:0000313" key="4">
    <source>
        <dbReference type="Proteomes" id="UP001604277"/>
    </source>
</evidence>
<dbReference type="EMBL" id="JBFOLJ010000009">
    <property type="protein sequence ID" value="KAL2509690.1"/>
    <property type="molecule type" value="Genomic_DNA"/>
</dbReference>
<keyword evidence="2" id="KW-0808">Transferase</keyword>
<dbReference type="CDD" id="cd03784">
    <property type="entry name" value="GT1_Gtf-like"/>
    <property type="match status" value="1"/>
</dbReference>
<dbReference type="InterPro" id="IPR002213">
    <property type="entry name" value="UDP_glucos_trans"/>
</dbReference>
<protein>
    <submittedName>
        <fullName evidence="3">UDP-glycosyltransferase 74F2</fullName>
    </submittedName>
</protein>
<dbReference type="PANTHER" id="PTHR11926">
    <property type="entry name" value="GLUCOSYL/GLUCURONOSYL TRANSFERASES"/>
    <property type="match status" value="1"/>
</dbReference>
<dbReference type="PANTHER" id="PTHR11926:SF1311">
    <property type="entry name" value="UDP-GLYCOSYLTRANSFERASE 74F2"/>
    <property type="match status" value="1"/>
</dbReference>
<name>A0ABD1TAT9_9LAMI</name>
<dbReference type="Proteomes" id="UP001604277">
    <property type="component" value="Unassembled WGS sequence"/>
</dbReference>
<proteinExistence type="inferred from homology"/>
<gene>
    <name evidence="3" type="ORF">Fot_33337</name>
</gene>
<comment type="caution">
    <text evidence="3">The sequence shown here is derived from an EMBL/GenBank/DDBJ whole genome shotgun (WGS) entry which is preliminary data.</text>
</comment>
<sequence>MDKGKKNSGPRILAIPFPSPGHTNPMMQLCKRLVSKGLKATMALTKYSAKTLKGSTDLVQIETLSDGEDEAGISDTDTLIDALTRFKKNGSESLAQLINKYQSLEDPIVCVIYDSLLPWVVEVPKKFGLVSVAFFTQQSAVNFIGYHFYHKLLSYPVVELPVSIPGLPLLELQDLPKYGMFPSHQEIVIEQFSTVKMADIAFVNTFYKLEEEVLGEMSKVCPMKTVGPTIPSFYLDNIIENDKDYGFSQPRDASECINWLNSKPSGSVVYVSLSTVAFSNPGANQIEELACGIKGSNYYFIWIVKAFEMEKLP</sequence>
<comment type="similarity">
    <text evidence="1">Belongs to the UDP-glycosyltransferase family.</text>
</comment>
<dbReference type="AlphaFoldDB" id="A0ABD1TAT9"/>
<evidence type="ECO:0000256" key="2">
    <source>
        <dbReference type="ARBA" id="ARBA00022679"/>
    </source>
</evidence>
<dbReference type="GO" id="GO:0016740">
    <property type="term" value="F:transferase activity"/>
    <property type="evidence" value="ECO:0007669"/>
    <property type="project" value="UniProtKB-KW"/>
</dbReference>
<evidence type="ECO:0000313" key="3">
    <source>
        <dbReference type="EMBL" id="KAL2509690.1"/>
    </source>
</evidence>
<organism evidence="3 4">
    <name type="scientific">Forsythia ovata</name>
    <dbReference type="NCBI Taxonomy" id="205694"/>
    <lineage>
        <taxon>Eukaryota</taxon>
        <taxon>Viridiplantae</taxon>
        <taxon>Streptophyta</taxon>
        <taxon>Embryophyta</taxon>
        <taxon>Tracheophyta</taxon>
        <taxon>Spermatophyta</taxon>
        <taxon>Magnoliopsida</taxon>
        <taxon>eudicotyledons</taxon>
        <taxon>Gunneridae</taxon>
        <taxon>Pentapetalae</taxon>
        <taxon>asterids</taxon>
        <taxon>lamiids</taxon>
        <taxon>Lamiales</taxon>
        <taxon>Oleaceae</taxon>
        <taxon>Forsythieae</taxon>
        <taxon>Forsythia</taxon>
    </lineage>
</organism>
<dbReference type="SUPFAM" id="SSF53756">
    <property type="entry name" value="UDP-Glycosyltransferase/glycogen phosphorylase"/>
    <property type="match status" value="1"/>
</dbReference>
<reference evidence="4" key="1">
    <citation type="submission" date="2024-07" db="EMBL/GenBank/DDBJ databases">
        <title>Two chromosome-level genome assemblies of Korean endemic species Abeliophyllum distichum and Forsythia ovata (Oleaceae).</title>
        <authorList>
            <person name="Jang H."/>
        </authorList>
    </citation>
    <scope>NUCLEOTIDE SEQUENCE [LARGE SCALE GENOMIC DNA]</scope>
</reference>
<dbReference type="Gene3D" id="3.40.50.2000">
    <property type="entry name" value="Glycogen Phosphorylase B"/>
    <property type="match status" value="2"/>
</dbReference>
<accession>A0ABD1TAT9</accession>
<evidence type="ECO:0000256" key="1">
    <source>
        <dbReference type="ARBA" id="ARBA00009995"/>
    </source>
</evidence>
<keyword evidence="4" id="KW-1185">Reference proteome</keyword>